<evidence type="ECO:0000256" key="4">
    <source>
        <dbReference type="ARBA" id="ARBA00023239"/>
    </source>
</evidence>
<organism evidence="6 7">
    <name type="scientific">Propionivibrio dicarboxylicus</name>
    <dbReference type="NCBI Taxonomy" id="83767"/>
    <lineage>
        <taxon>Bacteria</taxon>
        <taxon>Pseudomonadati</taxon>
        <taxon>Pseudomonadota</taxon>
        <taxon>Betaproteobacteria</taxon>
        <taxon>Rhodocyclales</taxon>
        <taxon>Rhodocyclaceae</taxon>
        <taxon>Propionivibrio</taxon>
    </lineage>
</organism>
<dbReference type="Pfam" id="PF01081">
    <property type="entry name" value="Aldolase"/>
    <property type="match status" value="1"/>
</dbReference>
<gene>
    <name evidence="6" type="ORF">SAMN05660652_03163</name>
</gene>
<comment type="similarity">
    <text evidence="2">Belongs to the KHG/KDPG aldolase family.</text>
</comment>
<evidence type="ECO:0000313" key="6">
    <source>
        <dbReference type="EMBL" id="SDI28461.1"/>
    </source>
</evidence>
<comment type="subunit">
    <text evidence="3">Homotrimer.</text>
</comment>
<keyword evidence="7" id="KW-1185">Reference proteome</keyword>
<dbReference type="EMBL" id="FNCY01000016">
    <property type="protein sequence ID" value="SDI28461.1"/>
    <property type="molecule type" value="Genomic_DNA"/>
</dbReference>
<dbReference type="PANTHER" id="PTHR30246">
    <property type="entry name" value="2-KETO-3-DEOXY-6-PHOSPHOGLUCONATE ALDOLASE"/>
    <property type="match status" value="1"/>
</dbReference>
<evidence type="ECO:0000313" key="7">
    <source>
        <dbReference type="Proteomes" id="UP000198607"/>
    </source>
</evidence>
<evidence type="ECO:0000256" key="5">
    <source>
        <dbReference type="ARBA" id="ARBA00023277"/>
    </source>
</evidence>
<keyword evidence="5" id="KW-0119">Carbohydrate metabolism</keyword>
<dbReference type="PANTHER" id="PTHR30246:SF1">
    <property type="entry name" value="2-DEHYDRO-3-DEOXY-6-PHOSPHOGALACTONATE ALDOLASE-RELATED"/>
    <property type="match status" value="1"/>
</dbReference>
<dbReference type="OrthoDB" id="9805177at2"/>
<reference evidence="6 7" key="1">
    <citation type="submission" date="2016-10" db="EMBL/GenBank/DDBJ databases">
        <authorList>
            <person name="de Groot N.N."/>
        </authorList>
    </citation>
    <scope>NUCLEOTIDE SEQUENCE [LARGE SCALE GENOMIC DNA]</scope>
    <source>
        <strain evidence="6 7">DSM 5885</strain>
    </source>
</reference>
<proteinExistence type="inferred from homology"/>
<sequence length="213" mass="22034">MVAQPSRMREILARVPVMPVLTIHDAAIAGELATALVAGGVTVFEVLMRTPAAPEAIRAMRAAAPQAAVGAGTLLRPADVEAAVAAGASFGVAPGLTDRLAAAVRAADLPFLPGVASASEIMAAVEHGFRELKLFPAHGSAGIQWLQSMAGVFPELTFCPTGGIRNEDVPGYISLPNCKTIGCSWVAPNELIKARDWSAITALAQRAMAMRQG</sequence>
<dbReference type="GO" id="GO:0016829">
    <property type="term" value="F:lyase activity"/>
    <property type="evidence" value="ECO:0007669"/>
    <property type="project" value="UniProtKB-KW"/>
</dbReference>
<keyword evidence="4" id="KW-0456">Lyase</keyword>
<dbReference type="CDD" id="cd00452">
    <property type="entry name" value="KDPG_aldolase"/>
    <property type="match status" value="1"/>
</dbReference>
<accession>A0A1G8JBJ3</accession>
<dbReference type="RefSeq" id="WP_091938901.1">
    <property type="nucleotide sequence ID" value="NZ_FNCY01000016.1"/>
</dbReference>
<protein>
    <submittedName>
        <fullName evidence="6">2-keto-3-deoxy-phosphogluconate aldolase</fullName>
    </submittedName>
</protein>
<evidence type="ECO:0000256" key="3">
    <source>
        <dbReference type="ARBA" id="ARBA00011233"/>
    </source>
</evidence>
<evidence type="ECO:0000256" key="2">
    <source>
        <dbReference type="ARBA" id="ARBA00006906"/>
    </source>
</evidence>
<dbReference type="NCBIfam" id="TIGR01182">
    <property type="entry name" value="eda"/>
    <property type="match status" value="1"/>
</dbReference>
<dbReference type="Gene3D" id="3.20.20.70">
    <property type="entry name" value="Aldolase class I"/>
    <property type="match status" value="1"/>
</dbReference>
<name>A0A1G8JBJ3_9RHOO</name>
<dbReference type="InterPro" id="IPR000887">
    <property type="entry name" value="Aldlse_KDPG_KHG"/>
</dbReference>
<comment type="pathway">
    <text evidence="1">Carbohydrate acid metabolism.</text>
</comment>
<evidence type="ECO:0000256" key="1">
    <source>
        <dbReference type="ARBA" id="ARBA00004761"/>
    </source>
</evidence>
<dbReference type="Proteomes" id="UP000198607">
    <property type="component" value="Unassembled WGS sequence"/>
</dbReference>
<dbReference type="STRING" id="83767.SAMN05660652_03163"/>
<dbReference type="InterPro" id="IPR013785">
    <property type="entry name" value="Aldolase_TIM"/>
</dbReference>
<dbReference type="AlphaFoldDB" id="A0A1G8JBJ3"/>
<dbReference type="SUPFAM" id="SSF51569">
    <property type="entry name" value="Aldolase"/>
    <property type="match status" value="1"/>
</dbReference>